<dbReference type="PIRSF" id="PIRSF006247">
    <property type="entry name" value="TrkH"/>
    <property type="match status" value="1"/>
</dbReference>
<comment type="similarity">
    <text evidence="2">Belongs to the TrkH potassium transport family.</text>
</comment>
<keyword evidence="12" id="KW-0479">Metal-binding</keyword>
<organism evidence="14 15">
    <name type="scientific">Moheibacter lacus</name>
    <dbReference type="NCBI Taxonomy" id="2745851"/>
    <lineage>
        <taxon>Bacteria</taxon>
        <taxon>Pseudomonadati</taxon>
        <taxon>Bacteroidota</taxon>
        <taxon>Flavobacteriia</taxon>
        <taxon>Flavobacteriales</taxon>
        <taxon>Weeksellaceae</taxon>
        <taxon>Moheibacter</taxon>
    </lineage>
</organism>
<evidence type="ECO:0000313" key="15">
    <source>
        <dbReference type="Proteomes" id="UP000552241"/>
    </source>
</evidence>
<comment type="subcellular location">
    <subcellularLocation>
        <location evidence="1">Cell inner membrane</location>
        <topology evidence="1">Multi-pass membrane protein</topology>
    </subcellularLocation>
</comment>
<comment type="caution">
    <text evidence="14">The sequence shown here is derived from an EMBL/GenBank/DDBJ whole genome shotgun (WGS) entry which is preliminary data.</text>
</comment>
<evidence type="ECO:0000256" key="7">
    <source>
        <dbReference type="ARBA" id="ARBA00022692"/>
    </source>
</evidence>
<dbReference type="GO" id="GO:0015379">
    <property type="term" value="F:potassium:chloride symporter activity"/>
    <property type="evidence" value="ECO:0007669"/>
    <property type="project" value="InterPro"/>
</dbReference>
<feature type="transmembrane region" description="Helical" evidence="13">
    <location>
        <begin position="249"/>
        <end position="267"/>
    </location>
</feature>
<keyword evidence="5" id="KW-0997">Cell inner membrane</keyword>
<feature type="transmembrane region" description="Helical" evidence="13">
    <location>
        <begin position="287"/>
        <end position="306"/>
    </location>
</feature>
<evidence type="ECO:0000256" key="6">
    <source>
        <dbReference type="ARBA" id="ARBA00022538"/>
    </source>
</evidence>
<evidence type="ECO:0000256" key="4">
    <source>
        <dbReference type="ARBA" id="ARBA00022475"/>
    </source>
</evidence>
<dbReference type="RefSeq" id="WP_182041903.1">
    <property type="nucleotide sequence ID" value="NZ_JACDZE010000001.1"/>
</dbReference>
<evidence type="ECO:0000256" key="1">
    <source>
        <dbReference type="ARBA" id="ARBA00004429"/>
    </source>
</evidence>
<dbReference type="InterPro" id="IPR003445">
    <property type="entry name" value="Cat_transpt"/>
</dbReference>
<feature type="transmembrane region" description="Helical" evidence="13">
    <location>
        <begin position="40"/>
        <end position="60"/>
    </location>
</feature>
<dbReference type="PANTHER" id="PTHR32024:SF2">
    <property type="entry name" value="TRK SYSTEM POTASSIUM UPTAKE PROTEIN TRKG-RELATED"/>
    <property type="match status" value="1"/>
</dbReference>
<evidence type="ECO:0000256" key="13">
    <source>
        <dbReference type="SAM" id="Phobius"/>
    </source>
</evidence>
<evidence type="ECO:0000256" key="5">
    <source>
        <dbReference type="ARBA" id="ARBA00022519"/>
    </source>
</evidence>
<feature type="transmembrane region" description="Helical" evidence="13">
    <location>
        <begin position="492"/>
        <end position="517"/>
    </location>
</feature>
<sequence length="520" mass="58176">MKTLNFKIVINLMGMMMLMNALFMLLPVIISLIYRDGLHFHLILSSVLVAFLGGITYFSTKKAKKKLGKREGYLVVGIGWIVLVLTGMVPYLISSTCLPEIALEKNSWSLTNLFFETMSGYTTTGSTIFNDIEVIPESILFWRSLTHWIGGMGIIVLAIAILPFLGIGGMQLFVAESSGIETNKLHPRITDTAKRLWFLYVFLTFVQTILLWMFGMNLFDAVNHSMSSISSGGFSTKNASTSNWNHSAAIQYTIILFMFFAGTNFIMLYHLMKGRFKTLLQNEEFKWYLGVVLSISVIVSCIVFLHSEPGNNSIPFAQINAETGRYTFENSFRYSLFQVVSIITSTGFTSADHGAWPPFVMMIFFALLFVGASAGSTSGGIKIVRHVILLKNCWFELKRLIHPNAIIPVRYNKKAVSQTVVYNVMAFFATYMFIWIASSVLMTLLNSNSFVSEFDFISNASLTASSLGNVGPGLGHYGPVNNLSGLTDSAKWFTSFLMILGRLELFTILILFTPFLWKSN</sequence>
<feature type="transmembrane region" description="Helical" evidence="13">
    <location>
        <begin position="196"/>
        <end position="215"/>
    </location>
</feature>
<gene>
    <name evidence="14" type="ORF">HU137_00765</name>
</gene>
<dbReference type="InterPro" id="IPR004772">
    <property type="entry name" value="TrkH"/>
</dbReference>
<feature type="transmembrane region" description="Helical" evidence="13">
    <location>
        <begin position="355"/>
        <end position="375"/>
    </location>
</feature>
<feature type="transmembrane region" description="Helical" evidence="13">
    <location>
        <begin position="148"/>
        <end position="175"/>
    </location>
</feature>
<evidence type="ECO:0000313" key="14">
    <source>
        <dbReference type="EMBL" id="MBA5628297.1"/>
    </source>
</evidence>
<dbReference type="GO" id="GO:0046872">
    <property type="term" value="F:metal ion binding"/>
    <property type="evidence" value="ECO:0007669"/>
    <property type="project" value="UniProtKB-KW"/>
</dbReference>
<feature type="binding site" evidence="12">
    <location>
        <position position="232"/>
    </location>
    <ligand>
        <name>K(+)</name>
        <dbReference type="ChEBI" id="CHEBI:29103"/>
    </ligand>
</feature>
<evidence type="ECO:0000256" key="12">
    <source>
        <dbReference type="PIRSR" id="PIRSR006247-1"/>
    </source>
</evidence>
<dbReference type="Pfam" id="PF02386">
    <property type="entry name" value="TrkH"/>
    <property type="match status" value="1"/>
</dbReference>
<keyword evidence="10" id="KW-0406">Ion transport</keyword>
<keyword evidence="11 13" id="KW-0472">Membrane</keyword>
<reference evidence="14 15" key="1">
    <citation type="submission" date="2020-07" db="EMBL/GenBank/DDBJ databases">
        <title>Moheibacter lacus sp. nov., a member of the family Flavobacteriaceae isolated from freshwater lake sediment.</title>
        <authorList>
            <person name="Liu Y."/>
        </authorList>
    </citation>
    <scope>NUCLEOTIDE SEQUENCE [LARGE SCALE GENOMIC DNA]</scope>
    <source>
        <strain evidence="14 15">BDHS18</strain>
    </source>
</reference>
<feature type="binding site" evidence="12">
    <location>
        <position position="123"/>
    </location>
    <ligand>
        <name>K(+)</name>
        <dbReference type="ChEBI" id="CHEBI:29103"/>
    </ligand>
</feature>
<keyword evidence="15" id="KW-1185">Reference proteome</keyword>
<keyword evidence="7 13" id="KW-0812">Transmembrane</keyword>
<feature type="transmembrane region" description="Helical" evidence="13">
    <location>
        <begin position="420"/>
        <end position="445"/>
    </location>
</feature>
<evidence type="ECO:0000256" key="2">
    <source>
        <dbReference type="ARBA" id="ARBA00009137"/>
    </source>
</evidence>
<dbReference type="PANTHER" id="PTHR32024">
    <property type="entry name" value="TRK SYSTEM POTASSIUM UPTAKE PROTEIN TRKG-RELATED"/>
    <property type="match status" value="1"/>
</dbReference>
<evidence type="ECO:0000256" key="8">
    <source>
        <dbReference type="ARBA" id="ARBA00022958"/>
    </source>
</evidence>
<keyword evidence="6" id="KW-0633">Potassium transport</keyword>
<feature type="binding site" evidence="12">
    <location>
        <position position="124"/>
    </location>
    <ligand>
        <name>K(+)</name>
        <dbReference type="ChEBI" id="CHEBI:29103"/>
    </ligand>
</feature>
<accession>A0A838ZMK1</accession>
<feature type="binding site" evidence="12">
    <location>
        <position position="469"/>
    </location>
    <ligand>
        <name>K(+)</name>
        <dbReference type="ChEBI" id="CHEBI:29103"/>
    </ligand>
</feature>
<dbReference type="GO" id="GO:0005886">
    <property type="term" value="C:plasma membrane"/>
    <property type="evidence" value="ECO:0007669"/>
    <property type="project" value="UniProtKB-SubCell"/>
</dbReference>
<feature type="transmembrane region" description="Helical" evidence="13">
    <location>
        <begin position="72"/>
        <end position="93"/>
    </location>
</feature>
<dbReference type="EMBL" id="JACDZE010000001">
    <property type="protein sequence ID" value="MBA5628297.1"/>
    <property type="molecule type" value="Genomic_DNA"/>
</dbReference>
<evidence type="ECO:0000256" key="9">
    <source>
        <dbReference type="ARBA" id="ARBA00022989"/>
    </source>
</evidence>
<feature type="transmembrane region" description="Helical" evidence="13">
    <location>
        <begin position="12"/>
        <end position="34"/>
    </location>
</feature>
<keyword evidence="4" id="KW-1003">Cell membrane</keyword>
<keyword evidence="9 13" id="KW-1133">Transmembrane helix</keyword>
<protein>
    <submittedName>
        <fullName evidence="14">TrkH family potassium uptake protein</fullName>
    </submittedName>
</protein>
<dbReference type="AlphaFoldDB" id="A0A838ZMK1"/>
<dbReference type="Proteomes" id="UP000552241">
    <property type="component" value="Unassembled WGS sequence"/>
</dbReference>
<feature type="binding site" evidence="12">
    <location>
        <position position="470"/>
    </location>
    <ligand>
        <name>K(+)</name>
        <dbReference type="ChEBI" id="CHEBI:29103"/>
    </ligand>
</feature>
<evidence type="ECO:0000256" key="10">
    <source>
        <dbReference type="ARBA" id="ARBA00023065"/>
    </source>
</evidence>
<keyword evidence="8 12" id="KW-0630">Potassium</keyword>
<evidence type="ECO:0000256" key="3">
    <source>
        <dbReference type="ARBA" id="ARBA00022448"/>
    </source>
</evidence>
<name>A0A838ZMK1_9FLAO</name>
<keyword evidence="3" id="KW-0813">Transport</keyword>
<proteinExistence type="inferred from homology"/>
<evidence type="ECO:0000256" key="11">
    <source>
        <dbReference type="ARBA" id="ARBA00023136"/>
    </source>
</evidence>
<feature type="binding site" evidence="12">
    <location>
        <position position="346"/>
    </location>
    <ligand>
        <name>K(+)</name>
        <dbReference type="ChEBI" id="CHEBI:29103"/>
    </ligand>
</feature>